<dbReference type="SMART" id="SM00342">
    <property type="entry name" value="HTH_ARAC"/>
    <property type="match status" value="1"/>
</dbReference>
<dbReference type="PROSITE" id="PS01124">
    <property type="entry name" value="HTH_ARAC_FAMILY_2"/>
    <property type="match status" value="1"/>
</dbReference>
<evidence type="ECO:0000259" key="4">
    <source>
        <dbReference type="PROSITE" id="PS01124"/>
    </source>
</evidence>
<keyword evidence="1" id="KW-0805">Transcription regulation</keyword>
<protein>
    <submittedName>
        <fullName evidence="5">AraC-type DNA-binding protein</fullName>
    </submittedName>
</protein>
<organism evidence="5 6">
    <name type="scientific">Pseudidiomarina indica</name>
    <dbReference type="NCBI Taxonomy" id="1159017"/>
    <lineage>
        <taxon>Bacteria</taxon>
        <taxon>Pseudomonadati</taxon>
        <taxon>Pseudomonadota</taxon>
        <taxon>Gammaproteobacteria</taxon>
        <taxon>Alteromonadales</taxon>
        <taxon>Idiomarinaceae</taxon>
        <taxon>Pseudidiomarina</taxon>
    </lineage>
</organism>
<dbReference type="PANTHER" id="PTHR47894:SF1">
    <property type="entry name" value="HTH-TYPE TRANSCRIPTIONAL REGULATOR VQSM"/>
    <property type="match status" value="1"/>
</dbReference>
<keyword evidence="6" id="KW-1185">Reference proteome</keyword>
<dbReference type="OrthoDB" id="6079354at2"/>
<accession>A0A1G6ANC4</accession>
<evidence type="ECO:0000313" key="5">
    <source>
        <dbReference type="EMBL" id="SDB09860.1"/>
    </source>
</evidence>
<evidence type="ECO:0000313" key="6">
    <source>
        <dbReference type="Proteomes" id="UP000199626"/>
    </source>
</evidence>
<evidence type="ECO:0000256" key="2">
    <source>
        <dbReference type="ARBA" id="ARBA00023125"/>
    </source>
</evidence>
<gene>
    <name evidence="5" type="ORF">SAMN02927930_00359</name>
</gene>
<keyword evidence="3" id="KW-0804">Transcription</keyword>
<proteinExistence type="predicted"/>
<keyword evidence="2 5" id="KW-0238">DNA-binding</keyword>
<dbReference type="EMBL" id="FMXN01000002">
    <property type="protein sequence ID" value="SDB09860.1"/>
    <property type="molecule type" value="Genomic_DNA"/>
</dbReference>
<sequence length="335" mass="38826">MRNWHIINHPRLFSKPLLQSLVPLAERRGVPTSRLFKNTALAATTDWQLSNHRMSLKDWFQVVQNAERFVQDPQIWPLVAQTIIHERLSPLAELTLQAPHLFDVLKQLQHYRQLIQPLEFGVARGHEGMLEIYFLPSCGAVATSSMLSVSMLLTIAQQRGLAIHQWQLKLPASLSPLPQWSRWFDKISEGAFVSVRIPQAQLFEPLPHEPDYYRQAQAFCRMQHREAKTPSALTHTLRWSYRCLQQQQQLSIHDLAAHMQLSVSSCKRMLAQHQSSFQQCVDTMRLFRMVELLQQQPYNNSQLAAQLGYSNSNNLRRACKRWLGENPARLREILA</sequence>
<dbReference type="SUPFAM" id="SSF46689">
    <property type="entry name" value="Homeodomain-like"/>
    <property type="match status" value="1"/>
</dbReference>
<reference evidence="6" key="1">
    <citation type="submission" date="2016-10" db="EMBL/GenBank/DDBJ databases">
        <authorList>
            <person name="Varghese N."/>
            <person name="Submissions S."/>
        </authorList>
    </citation>
    <scope>NUCLEOTIDE SEQUENCE [LARGE SCALE GENOMIC DNA]</scope>
    <source>
        <strain evidence="6">CGMCC 1.10824</strain>
    </source>
</reference>
<feature type="domain" description="HTH araC/xylS-type" evidence="4">
    <location>
        <begin position="234"/>
        <end position="333"/>
    </location>
</feature>
<dbReference type="Proteomes" id="UP000199626">
    <property type="component" value="Unassembled WGS sequence"/>
</dbReference>
<dbReference type="AlphaFoldDB" id="A0A1G6ANC4"/>
<dbReference type="Pfam" id="PF12833">
    <property type="entry name" value="HTH_18"/>
    <property type="match status" value="1"/>
</dbReference>
<dbReference type="InterPro" id="IPR009057">
    <property type="entry name" value="Homeodomain-like_sf"/>
</dbReference>
<dbReference type="GO" id="GO:0000976">
    <property type="term" value="F:transcription cis-regulatory region binding"/>
    <property type="evidence" value="ECO:0007669"/>
    <property type="project" value="TreeGrafter"/>
</dbReference>
<dbReference type="PANTHER" id="PTHR47894">
    <property type="entry name" value="HTH-TYPE TRANSCRIPTIONAL REGULATOR GADX"/>
    <property type="match status" value="1"/>
</dbReference>
<dbReference type="Gene3D" id="1.10.10.60">
    <property type="entry name" value="Homeodomain-like"/>
    <property type="match status" value="1"/>
</dbReference>
<evidence type="ECO:0000256" key="1">
    <source>
        <dbReference type="ARBA" id="ARBA00023015"/>
    </source>
</evidence>
<dbReference type="GO" id="GO:0003700">
    <property type="term" value="F:DNA-binding transcription factor activity"/>
    <property type="evidence" value="ECO:0007669"/>
    <property type="project" value="InterPro"/>
</dbReference>
<dbReference type="GO" id="GO:0005829">
    <property type="term" value="C:cytosol"/>
    <property type="evidence" value="ECO:0007669"/>
    <property type="project" value="TreeGrafter"/>
</dbReference>
<name>A0A1G6ANC4_9GAMM</name>
<dbReference type="InterPro" id="IPR018060">
    <property type="entry name" value="HTH_AraC"/>
</dbReference>
<dbReference type="RefSeq" id="WP_092591155.1">
    <property type="nucleotide sequence ID" value="NZ_FMXN01000002.1"/>
</dbReference>
<evidence type="ECO:0000256" key="3">
    <source>
        <dbReference type="ARBA" id="ARBA00023163"/>
    </source>
</evidence>
<dbReference type="STRING" id="1159017.SAMN02927930_00359"/>